<dbReference type="PATRIC" id="fig|930169.3.peg.79"/>
<keyword evidence="4" id="KW-1133">Transmembrane helix</keyword>
<reference evidence="6 7" key="1">
    <citation type="journal article" date="2012" name="J. Bacteriol.">
        <title>Complete genome sequence of Alcanivorax dieselolei type strain B5.</title>
        <authorList>
            <person name="Lai Q."/>
            <person name="Li W."/>
            <person name="Shao Z."/>
        </authorList>
    </citation>
    <scope>NUCLEOTIDE SEQUENCE [LARGE SCALE GENOMIC DNA]</scope>
    <source>
        <strain evidence="7">DSM 16502 / CGMCC 1.3690 / B-5</strain>
    </source>
</reference>
<dbReference type="Pfam" id="PF08534">
    <property type="entry name" value="Redoxin"/>
    <property type="match status" value="1"/>
</dbReference>
<evidence type="ECO:0000313" key="6">
    <source>
        <dbReference type="EMBL" id="AFT68368.1"/>
    </source>
</evidence>
<dbReference type="InterPro" id="IPR013766">
    <property type="entry name" value="Thioredoxin_domain"/>
</dbReference>
<feature type="transmembrane region" description="Helical" evidence="4">
    <location>
        <begin position="112"/>
        <end position="133"/>
    </location>
</feature>
<evidence type="ECO:0000256" key="2">
    <source>
        <dbReference type="ARBA" id="ARBA00022748"/>
    </source>
</evidence>
<dbReference type="SUPFAM" id="SSF52833">
    <property type="entry name" value="Thioredoxin-like"/>
    <property type="match status" value="1"/>
</dbReference>
<dbReference type="GO" id="GO:0015036">
    <property type="term" value="F:disulfide oxidoreductase activity"/>
    <property type="evidence" value="ECO:0007669"/>
    <property type="project" value="UniProtKB-ARBA"/>
</dbReference>
<evidence type="ECO:0000259" key="5">
    <source>
        <dbReference type="PROSITE" id="PS51352"/>
    </source>
</evidence>
<evidence type="ECO:0000313" key="7">
    <source>
        <dbReference type="Proteomes" id="UP000006286"/>
    </source>
</evidence>
<dbReference type="eggNOG" id="COG0526">
    <property type="taxonomic scope" value="Bacteria"/>
</dbReference>
<dbReference type="HOGENOM" id="CLU_089636_0_0_6"/>
<dbReference type="InterPro" id="IPR017937">
    <property type="entry name" value="Thioredoxin_CS"/>
</dbReference>
<dbReference type="GO" id="GO:0042158">
    <property type="term" value="P:lipoprotein biosynthetic process"/>
    <property type="evidence" value="ECO:0007669"/>
    <property type="project" value="InterPro"/>
</dbReference>
<sequence>MTTFTLGPLALPWMAIPWLALLLSAWLTTVWRRRRNGRADAEPLLWWLLTGALVGARLAFVGRYWDQYGLTWALIDIRDGGWWWPGGAAGAVVGAALGWLRHRQAGGELLRTLAVGAVVAVPVLATVMAFSGVRPMAPDVTLQDLQGRPVQLLDDGPATVTVVNLWASWCPPCRREMPVLQQGQRLYPEVDFVYVNQGESSARIRSYLTDQSLRLQRVLADPHSDLLRALGSSALPTTVLIDTRGRLVGSHVGPLSDASLRHLLAPYIKE</sequence>
<keyword evidence="4" id="KW-0812">Transmembrane</keyword>
<dbReference type="Pfam" id="PF01790">
    <property type="entry name" value="LGT"/>
    <property type="match status" value="1"/>
</dbReference>
<keyword evidence="7" id="KW-1185">Reference proteome</keyword>
<dbReference type="RefSeq" id="WP_014992449.1">
    <property type="nucleotide sequence ID" value="NC_018691.1"/>
</dbReference>
<dbReference type="PROSITE" id="PS51352">
    <property type="entry name" value="THIOREDOXIN_2"/>
    <property type="match status" value="1"/>
</dbReference>
<gene>
    <name evidence="6" type="ordered locus">B5T_00079</name>
</gene>
<evidence type="ECO:0000256" key="4">
    <source>
        <dbReference type="SAM" id="Phobius"/>
    </source>
</evidence>
<name>K0C760_ALCDB</name>
<dbReference type="GO" id="GO:0008961">
    <property type="term" value="F:phosphatidylglycerol-prolipoprotein diacylglyceryl transferase activity"/>
    <property type="evidence" value="ECO:0007669"/>
    <property type="project" value="InterPro"/>
</dbReference>
<proteinExistence type="predicted"/>
<dbReference type="InterPro" id="IPR036249">
    <property type="entry name" value="Thioredoxin-like_sf"/>
</dbReference>
<evidence type="ECO:0000256" key="1">
    <source>
        <dbReference type="ARBA" id="ARBA00004196"/>
    </source>
</evidence>
<dbReference type="Gene3D" id="3.40.30.10">
    <property type="entry name" value="Glutaredoxin"/>
    <property type="match status" value="1"/>
</dbReference>
<protein>
    <submittedName>
        <fullName evidence="6">Redoxin family</fullName>
    </submittedName>
</protein>
<feature type="transmembrane region" description="Helical" evidence="4">
    <location>
        <begin position="82"/>
        <end position="100"/>
    </location>
</feature>
<comment type="subcellular location">
    <subcellularLocation>
        <location evidence="1">Cell envelope</location>
    </subcellularLocation>
</comment>
<dbReference type="GO" id="GO:0030313">
    <property type="term" value="C:cell envelope"/>
    <property type="evidence" value="ECO:0007669"/>
    <property type="project" value="UniProtKB-SubCell"/>
</dbReference>
<dbReference type="Proteomes" id="UP000006286">
    <property type="component" value="Chromosome"/>
</dbReference>
<dbReference type="GO" id="GO:0005886">
    <property type="term" value="C:plasma membrane"/>
    <property type="evidence" value="ECO:0007669"/>
    <property type="project" value="InterPro"/>
</dbReference>
<dbReference type="GO" id="GO:0017004">
    <property type="term" value="P:cytochrome complex assembly"/>
    <property type="evidence" value="ECO:0007669"/>
    <property type="project" value="UniProtKB-KW"/>
</dbReference>
<dbReference type="PANTHER" id="PTHR42852">
    <property type="entry name" value="THIOL:DISULFIDE INTERCHANGE PROTEIN DSBE"/>
    <property type="match status" value="1"/>
</dbReference>
<dbReference type="PROSITE" id="PS00194">
    <property type="entry name" value="THIOREDOXIN_1"/>
    <property type="match status" value="1"/>
</dbReference>
<feature type="transmembrane region" description="Helical" evidence="4">
    <location>
        <begin position="44"/>
        <end position="62"/>
    </location>
</feature>
<accession>K0C760</accession>
<dbReference type="CDD" id="cd02966">
    <property type="entry name" value="TlpA_like_family"/>
    <property type="match status" value="1"/>
</dbReference>
<keyword evidence="2" id="KW-0201">Cytochrome c-type biogenesis</keyword>
<dbReference type="STRING" id="930169.B5T_00079"/>
<feature type="transmembrane region" description="Helical" evidence="4">
    <location>
        <begin position="12"/>
        <end position="32"/>
    </location>
</feature>
<organism evidence="6 7">
    <name type="scientific">Alcanivorax dieselolei (strain DSM 16502 / CGMCC 1.3690 / MCCC 1A00001 / B-5)</name>
    <name type="common">Alloalcanivorax dieselolei</name>
    <dbReference type="NCBI Taxonomy" id="930169"/>
    <lineage>
        <taxon>Bacteria</taxon>
        <taxon>Pseudomonadati</taxon>
        <taxon>Pseudomonadota</taxon>
        <taxon>Gammaproteobacteria</taxon>
        <taxon>Oceanospirillales</taxon>
        <taxon>Alcanivoracaceae</taxon>
        <taxon>Alloalcanivorax</taxon>
    </lineage>
</organism>
<dbReference type="EMBL" id="CP003466">
    <property type="protein sequence ID" value="AFT68368.1"/>
    <property type="molecule type" value="Genomic_DNA"/>
</dbReference>
<dbReference type="InterPro" id="IPR001640">
    <property type="entry name" value="Lgt"/>
</dbReference>
<dbReference type="OrthoDB" id="9799347at2"/>
<evidence type="ECO:0000256" key="3">
    <source>
        <dbReference type="ARBA" id="ARBA00023284"/>
    </source>
</evidence>
<dbReference type="KEGG" id="adi:B5T_00079"/>
<feature type="domain" description="Thioredoxin" evidence="5">
    <location>
        <begin position="131"/>
        <end position="269"/>
    </location>
</feature>
<dbReference type="InterPro" id="IPR013740">
    <property type="entry name" value="Redoxin"/>
</dbReference>
<keyword evidence="3" id="KW-0676">Redox-active center</keyword>
<dbReference type="AlphaFoldDB" id="K0C760"/>
<dbReference type="PANTHER" id="PTHR42852:SF13">
    <property type="entry name" value="PROTEIN DIPZ"/>
    <property type="match status" value="1"/>
</dbReference>
<keyword evidence="4" id="KW-0472">Membrane</keyword>
<dbReference type="InterPro" id="IPR050553">
    <property type="entry name" value="Thioredoxin_ResA/DsbE_sf"/>
</dbReference>